<dbReference type="PANTHER" id="PTHR43861:SF3">
    <property type="entry name" value="PUTATIVE (AFU_ORTHOLOGUE AFUA_2G14390)-RELATED"/>
    <property type="match status" value="1"/>
</dbReference>
<dbReference type="GO" id="GO:0008168">
    <property type="term" value="F:methyltransferase activity"/>
    <property type="evidence" value="ECO:0007669"/>
    <property type="project" value="UniProtKB-KW"/>
</dbReference>
<name>A0A1X7EY08_9PROT</name>
<dbReference type="STRING" id="286727.SAMN02982917_2117"/>
<accession>A0A1X7EY08</accession>
<gene>
    <name evidence="2" type="ORF">SAMN02982917_2117</name>
</gene>
<sequence length="275" mass="31976">MPYFKVHKFKWGTSEENYRRIVKKEHQGAVFDVVSCRECRAFFVKETYKDLVSYVESHPIYRSETIRHWFDQSHFLVTEDVCRRIAVNETLSPVEARYRQHLNRVTPLLKQESRFMDVGANVGTFAALLAAQRPHTVVHACETNPAFLVEGQTRYPHLIWVDEPLTNRAKLEPFDVLYVSHVIEHIWDLDGFVEALLAHLRPDGYLMVATPDGDHPSAKRDGTDWWAYIVPHHCQVLTLLSLDRLMVRHGLQRIDHATEGEEFWALYQPTPNTAS</sequence>
<dbReference type="AlphaFoldDB" id="A0A1X7EY08"/>
<evidence type="ECO:0000313" key="3">
    <source>
        <dbReference type="Proteomes" id="UP000192936"/>
    </source>
</evidence>
<dbReference type="Proteomes" id="UP000192936">
    <property type="component" value="Unassembled WGS sequence"/>
</dbReference>
<dbReference type="SUPFAM" id="SSF53335">
    <property type="entry name" value="S-adenosyl-L-methionine-dependent methyltransferases"/>
    <property type="match status" value="1"/>
</dbReference>
<organism evidence="2 3">
    <name type="scientific">Azospirillum oryzae</name>
    <dbReference type="NCBI Taxonomy" id="286727"/>
    <lineage>
        <taxon>Bacteria</taxon>
        <taxon>Pseudomonadati</taxon>
        <taxon>Pseudomonadota</taxon>
        <taxon>Alphaproteobacteria</taxon>
        <taxon>Rhodospirillales</taxon>
        <taxon>Azospirillaceae</taxon>
        <taxon>Azospirillum</taxon>
    </lineage>
</organism>
<keyword evidence="2" id="KW-0489">Methyltransferase</keyword>
<dbReference type="CDD" id="cd02440">
    <property type="entry name" value="AdoMet_MTases"/>
    <property type="match status" value="1"/>
</dbReference>
<dbReference type="GO" id="GO:0032259">
    <property type="term" value="P:methylation"/>
    <property type="evidence" value="ECO:0007669"/>
    <property type="project" value="UniProtKB-KW"/>
</dbReference>
<dbReference type="EMBL" id="FXAK01000004">
    <property type="protein sequence ID" value="SMF42351.1"/>
    <property type="molecule type" value="Genomic_DNA"/>
</dbReference>
<evidence type="ECO:0000256" key="1">
    <source>
        <dbReference type="ARBA" id="ARBA00022679"/>
    </source>
</evidence>
<keyword evidence="1 2" id="KW-0808">Transferase</keyword>
<dbReference type="InterPro" id="IPR029063">
    <property type="entry name" value="SAM-dependent_MTases_sf"/>
</dbReference>
<evidence type="ECO:0000313" key="2">
    <source>
        <dbReference type="EMBL" id="SMF42351.1"/>
    </source>
</evidence>
<reference evidence="2 3" key="1">
    <citation type="submission" date="2017-04" db="EMBL/GenBank/DDBJ databases">
        <authorList>
            <person name="Afonso C.L."/>
            <person name="Miller P.J."/>
            <person name="Scott M.A."/>
            <person name="Spackman E."/>
            <person name="Goraichik I."/>
            <person name="Dimitrov K.M."/>
            <person name="Suarez D.L."/>
            <person name="Swayne D.E."/>
        </authorList>
    </citation>
    <scope>NUCLEOTIDE SEQUENCE [LARGE SCALE GENOMIC DNA]</scope>
    <source>
        <strain evidence="2 3">A2P</strain>
    </source>
</reference>
<protein>
    <submittedName>
        <fullName evidence="2">Methyltransferase domain-containing protein</fullName>
    </submittedName>
</protein>
<dbReference type="Pfam" id="PF13489">
    <property type="entry name" value="Methyltransf_23"/>
    <property type="match status" value="1"/>
</dbReference>
<dbReference type="Gene3D" id="3.40.50.150">
    <property type="entry name" value="Vaccinia Virus protein VP39"/>
    <property type="match status" value="1"/>
</dbReference>
<dbReference type="PANTHER" id="PTHR43861">
    <property type="entry name" value="TRANS-ACONITATE 2-METHYLTRANSFERASE-RELATED"/>
    <property type="match status" value="1"/>
</dbReference>
<proteinExistence type="predicted"/>